<dbReference type="InParanoid" id="A0A6L2PEA8"/>
<proteinExistence type="inferred from homology"/>
<dbReference type="InterPro" id="IPR006619">
    <property type="entry name" value="PGRP_domain_met/bac"/>
</dbReference>
<evidence type="ECO:0000256" key="4">
    <source>
        <dbReference type="SAM" id="Phobius"/>
    </source>
</evidence>
<keyword evidence="2" id="KW-0399">Innate immunity</keyword>
<dbReference type="PANTHER" id="PTHR11022">
    <property type="entry name" value="PEPTIDOGLYCAN RECOGNITION PROTEIN"/>
    <property type="match status" value="1"/>
</dbReference>
<dbReference type="EMBL" id="BLKM01000173">
    <property type="protein sequence ID" value="GFG29790.1"/>
    <property type="molecule type" value="Genomic_DNA"/>
</dbReference>
<feature type="domain" description="Peptidoglycan recognition protein family" evidence="5">
    <location>
        <begin position="66"/>
        <end position="176"/>
    </location>
</feature>
<evidence type="ECO:0000259" key="5">
    <source>
        <dbReference type="SMART" id="SM00701"/>
    </source>
</evidence>
<protein>
    <recommendedName>
        <fullName evidence="5">Peptidoglycan recognition protein family domain-containing protein</fullName>
    </recommendedName>
</protein>
<keyword evidence="7" id="KW-1185">Reference proteome</keyword>
<sequence length="177" mass="19264">MDEFCHDGTPEERQPLLRVRRVVERLTSIRVLTFTLLALTVIGVAGVGLWLLIGMMGPGGTTGTPFHLVNRTTWGARLPKATTPLPHPPATYAVIIHTVTDACDNEASCSAEVREIQKMHMDGRFNDIAFNFLVGGDGQTYEGRGWDLQGAFAKEVNNKSLGLAFIGKAVLISNARC</sequence>
<dbReference type="GO" id="GO:0045087">
    <property type="term" value="P:innate immune response"/>
    <property type="evidence" value="ECO:0007669"/>
    <property type="project" value="UniProtKB-KW"/>
</dbReference>
<dbReference type="OrthoDB" id="10001926at2759"/>
<dbReference type="SMART" id="SM00701">
    <property type="entry name" value="PGRP"/>
    <property type="match status" value="1"/>
</dbReference>
<keyword evidence="4" id="KW-1133">Transmembrane helix</keyword>
<dbReference type="SUPFAM" id="SSF55846">
    <property type="entry name" value="N-acetylmuramoyl-L-alanine amidase-like"/>
    <property type="match status" value="1"/>
</dbReference>
<comment type="similarity">
    <text evidence="1">Belongs to the N-acetylmuramoyl-L-alanine amidase 2 family.</text>
</comment>
<dbReference type="AlphaFoldDB" id="A0A6L2PEA8"/>
<name>A0A6L2PEA8_COPFO</name>
<dbReference type="CDD" id="cd06583">
    <property type="entry name" value="PGRP"/>
    <property type="match status" value="1"/>
</dbReference>
<gene>
    <name evidence="6" type="ORF">Cfor_03293</name>
</gene>
<dbReference type="GO" id="GO:0008270">
    <property type="term" value="F:zinc ion binding"/>
    <property type="evidence" value="ECO:0007669"/>
    <property type="project" value="InterPro"/>
</dbReference>
<dbReference type="Proteomes" id="UP000502823">
    <property type="component" value="Unassembled WGS sequence"/>
</dbReference>
<dbReference type="InterPro" id="IPR015510">
    <property type="entry name" value="PGRP"/>
</dbReference>
<dbReference type="PANTHER" id="PTHR11022:SF41">
    <property type="entry name" value="PEPTIDOGLYCAN-RECOGNITION PROTEIN LC-RELATED"/>
    <property type="match status" value="1"/>
</dbReference>
<dbReference type="Pfam" id="PF01510">
    <property type="entry name" value="Amidase_2"/>
    <property type="match status" value="1"/>
</dbReference>
<reference evidence="7" key="1">
    <citation type="submission" date="2020-01" db="EMBL/GenBank/DDBJ databases">
        <title>Draft genome sequence of the Termite Coptotermes fromosanus.</title>
        <authorList>
            <person name="Itakura S."/>
            <person name="Yosikawa Y."/>
            <person name="Umezawa K."/>
        </authorList>
    </citation>
    <scope>NUCLEOTIDE SEQUENCE [LARGE SCALE GENOMIC DNA]</scope>
</reference>
<keyword evidence="4" id="KW-0472">Membrane</keyword>
<evidence type="ECO:0000313" key="7">
    <source>
        <dbReference type="Proteomes" id="UP000502823"/>
    </source>
</evidence>
<dbReference type="GO" id="GO:0009253">
    <property type="term" value="P:peptidoglycan catabolic process"/>
    <property type="evidence" value="ECO:0007669"/>
    <property type="project" value="InterPro"/>
</dbReference>
<evidence type="ECO:0000313" key="6">
    <source>
        <dbReference type="EMBL" id="GFG29790.1"/>
    </source>
</evidence>
<feature type="transmembrane region" description="Helical" evidence="4">
    <location>
        <begin position="31"/>
        <end position="53"/>
    </location>
</feature>
<keyword evidence="3" id="KW-0391">Immunity</keyword>
<keyword evidence="4" id="KW-0812">Transmembrane</keyword>
<organism evidence="6 7">
    <name type="scientific">Coptotermes formosanus</name>
    <name type="common">Formosan subterranean termite</name>
    <dbReference type="NCBI Taxonomy" id="36987"/>
    <lineage>
        <taxon>Eukaryota</taxon>
        <taxon>Metazoa</taxon>
        <taxon>Ecdysozoa</taxon>
        <taxon>Arthropoda</taxon>
        <taxon>Hexapoda</taxon>
        <taxon>Insecta</taxon>
        <taxon>Pterygota</taxon>
        <taxon>Neoptera</taxon>
        <taxon>Polyneoptera</taxon>
        <taxon>Dictyoptera</taxon>
        <taxon>Blattodea</taxon>
        <taxon>Blattoidea</taxon>
        <taxon>Termitoidae</taxon>
        <taxon>Rhinotermitidae</taxon>
        <taxon>Coptotermes</taxon>
    </lineage>
</organism>
<comment type="caution">
    <text evidence="6">The sequence shown here is derived from an EMBL/GenBank/DDBJ whole genome shotgun (WGS) entry which is preliminary data.</text>
</comment>
<dbReference type="InterPro" id="IPR036505">
    <property type="entry name" value="Amidase/PGRP_sf"/>
</dbReference>
<evidence type="ECO:0000256" key="1">
    <source>
        <dbReference type="ARBA" id="ARBA00007553"/>
    </source>
</evidence>
<dbReference type="Gene3D" id="3.40.80.10">
    <property type="entry name" value="Peptidoglycan recognition protein-like"/>
    <property type="match status" value="1"/>
</dbReference>
<accession>A0A6L2PEA8</accession>
<evidence type="ECO:0000256" key="2">
    <source>
        <dbReference type="ARBA" id="ARBA00022588"/>
    </source>
</evidence>
<dbReference type="InterPro" id="IPR002502">
    <property type="entry name" value="Amidase_domain"/>
</dbReference>
<dbReference type="GO" id="GO:0008745">
    <property type="term" value="F:N-acetylmuramoyl-L-alanine amidase activity"/>
    <property type="evidence" value="ECO:0007669"/>
    <property type="project" value="InterPro"/>
</dbReference>
<evidence type="ECO:0000256" key="3">
    <source>
        <dbReference type="ARBA" id="ARBA00022859"/>
    </source>
</evidence>